<organism evidence="2">
    <name type="scientific">hydrothermal vent metagenome</name>
    <dbReference type="NCBI Taxonomy" id="652676"/>
    <lineage>
        <taxon>unclassified sequences</taxon>
        <taxon>metagenomes</taxon>
        <taxon>ecological metagenomes</taxon>
    </lineage>
</organism>
<proteinExistence type="predicted"/>
<dbReference type="PANTHER" id="PTHR47738:SF2">
    <property type="entry name" value="PTS SYSTEM FRUCTOSE-LIKE EIIA COMPONENT"/>
    <property type="match status" value="1"/>
</dbReference>
<dbReference type="InterPro" id="IPR051541">
    <property type="entry name" value="PTS_SugarTrans_NitroReg"/>
</dbReference>
<feature type="domain" description="PTS EIIA type-2" evidence="1">
    <location>
        <begin position="5"/>
        <end position="151"/>
    </location>
</feature>
<dbReference type="CDD" id="cd00211">
    <property type="entry name" value="PTS_IIA_fru"/>
    <property type="match status" value="1"/>
</dbReference>
<dbReference type="EMBL" id="UOGA01000226">
    <property type="protein sequence ID" value="VAX22529.1"/>
    <property type="molecule type" value="Genomic_DNA"/>
</dbReference>
<protein>
    <recommendedName>
        <fullName evidence="1">PTS EIIA type-2 domain-containing protein</fullName>
    </recommendedName>
</protein>
<sequence length="154" mass="16708">MKITDYFSEDLVAVGLKPADKHEMCEKMVALLIDKGKISEDRRSILLEKLMEREALSSTGIGGGVAIPHASGENIDNTLVAVGQAPEGVDFDAIDDAPVKLVFMIVGSDRSPREHLQLLASIVRILKNKELVNKLLTTGSAKEVFDLIDSFCNG</sequence>
<accession>A0A3B1BX63</accession>
<dbReference type="Gene3D" id="3.40.930.10">
    <property type="entry name" value="Mannitol-specific EII, Chain A"/>
    <property type="match status" value="1"/>
</dbReference>
<reference evidence="2" key="1">
    <citation type="submission" date="2018-06" db="EMBL/GenBank/DDBJ databases">
        <authorList>
            <person name="Zhirakovskaya E."/>
        </authorList>
    </citation>
    <scope>NUCLEOTIDE SEQUENCE</scope>
</reference>
<dbReference type="InterPro" id="IPR002178">
    <property type="entry name" value="PTS_EIIA_type-2_dom"/>
</dbReference>
<dbReference type="SUPFAM" id="SSF55804">
    <property type="entry name" value="Phoshotransferase/anion transport protein"/>
    <property type="match status" value="1"/>
</dbReference>
<dbReference type="AlphaFoldDB" id="A0A3B1BX63"/>
<dbReference type="InterPro" id="IPR016152">
    <property type="entry name" value="PTrfase/Anion_transptr"/>
</dbReference>
<evidence type="ECO:0000313" key="2">
    <source>
        <dbReference type="EMBL" id="VAX22529.1"/>
    </source>
</evidence>
<name>A0A3B1BX63_9ZZZZ</name>
<dbReference type="PROSITE" id="PS00372">
    <property type="entry name" value="PTS_EIIA_TYPE_2_HIS"/>
    <property type="match status" value="1"/>
</dbReference>
<dbReference type="PROSITE" id="PS51094">
    <property type="entry name" value="PTS_EIIA_TYPE_2"/>
    <property type="match status" value="1"/>
</dbReference>
<dbReference type="Pfam" id="PF00359">
    <property type="entry name" value="PTS_EIIA_2"/>
    <property type="match status" value="1"/>
</dbReference>
<evidence type="ECO:0000259" key="1">
    <source>
        <dbReference type="PROSITE" id="PS51094"/>
    </source>
</evidence>
<dbReference type="PANTHER" id="PTHR47738">
    <property type="entry name" value="PTS SYSTEM FRUCTOSE-LIKE EIIA COMPONENT-RELATED"/>
    <property type="match status" value="1"/>
</dbReference>
<gene>
    <name evidence="2" type="ORF">MNBD_NITROSPINAE04-1158</name>
</gene>